<dbReference type="AlphaFoldDB" id="A0A941W1C5"/>
<dbReference type="Gene3D" id="3.20.20.140">
    <property type="entry name" value="Metal-dependent hydrolases"/>
    <property type="match status" value="1"/>
</dbReference>
<evidence type="ECO:0000313" key="4">
    <source>
        <dbReference type="Proteomes" id="UP000722750"/>
    </source>
</evidence>
<feature type="domain" description="Amidohydrolase-related" evidence="2">
    <location>
        <begin position="54"/>
        <end position="401"/>
    </location>
</feature>
<dbReference type="Gene3D" id="2.30.40.10">
    <property type="entry name" value="Urease, subunit C, domain 1"/>
    <property type="match status" value="1"/>
</dbReference>
<reference evidence="3" key="1">
    <citation type="journal article" date="2021" name="ISME J.">
        <title>Fine-scale metabolic discontinuity in a stratified prokaryote microbiome of a Red Sea deep halocline.</title>
        <authorList>
            <person name="Michoud G."/>
            <person name="Ngugi D.K."/>
            <person name="Barozzi A."/>
            <person name="Merlino G."/>
            <person name="Calleja M.L."/>
            <person name="Delgado-Huertas A."/>
            <person name="Moran X.A.G."/>
            <person name="Daffonchio D."/>
        </authorList>
    </citation>
    <scope>NUCLEOTIDE SEQUENCE</scope>
    <source>
        <strain evidence="3">SuakinDeep_MAG55_1</strain>
    </source>
</reference>
<accession>A0A941W1C5</accession>
<dbReference type="Proteomes" id="UP000722750">
    <property type="component" value="Unassembled WGS sequence"/>
</dbReference>
<sequence>MLLLKSRYLLKDASTVIDNGAVLIDNGKVKFAGSANDISNRESCQIIDLGNSAIVPGFVNTHTHLDLTHLHNIIKYNGDFTDWIRQLVDAKKEWTESEYLSSIRSGIKSSLESGTTTVVDITRNGLALEELQKSKIRKSLFYELIDFNPDSTESTIDNFKNMIRKVKRDDLLSIGIFPHAPYTVSEELYRRSKAVAEESGFSIATHISETIDEAHFLTRGTGKFISLLRDFDMLKEWKPPGLKPVNYLKNIGFLENGCILVHCNYLKGEEVDHIEESNSTIVFCPRSHKYFRHKDHPSYKLGNRDINVALGTDSLASNDSLSILDEMKYIYTQHKTSKPQDILCMGTIAGATALRLNDKIGKLEEGYDADIAVVDIKKETVTNIYDGIFSHDSECVLTVVSGTICYDKHGVTREASVN</sequence>
<keyword evidence="1" id="KW-0378">Hydrolase</keyword>
<dbReference type="SUPFAM" id="SSF51556">
    <property type="entry name" value="Metallo-dependent hydrolases"/>
    <property type="match status" value="1"/>
</dbReference>
<dbReference type="InterPro" id="IPR011059">
    <property type="entry name" value="Metal-dep_hydrolase_composite"/>
</dbReference>
<dbReference type="PANTHER" id="PTHR43794">
    <property type="entry name" value="AMINOHYDROLASE SSNA-RELATED"/>
    <property type="match status" value="1"/>
</dbReference>
<dbReference type="PANTHER" id="PTHR43794:SF11">
    <property type="entry name" value="AMIDOHYDROLASE-RELATED DOMAIN-CONTAINING PROTEIN"/>
    <property type="match status" value="1"/>
</dbReference>
<name>A0A941W1C5_9BACT</name>
<comment type="caution">
    <text evidence="3">The sequence shown here is derived from an EMBL/GenBank/DDBJ whole genome shotgun (WGS) entry which is preliminary data.</text>
</comment>
<proteinExistence type="predicted"/>
<evidence type="ECO:0000313" key="3">
    <source>
        <dbReference type="EMBL" id="MBS1257498.1"/>
    </source>
</evidence>
<dbReference type="InterPro" id="IPR050287">
    <property type="entry name" value="MTA/SAH_deaminase"/>
</dbReference>
<dbReference type="InterPro" id="IPR032466">
    <property type="entry name" value="Metal_Hydrolase"/>
</dbReference>
<dbReference type="EMBL" id="JAANXD010000026">
    <property type="protein sequence ID" value="MBS1257498.1"/>
    <property type="molecule type" value="Genomic_DNA"/>
</dbReference>
<gene>
    <name evidence="3" type="ORF">MAG551_00542</name>
</gene>
<evidence type="ECO:0000259" key="2">
    <source>
        <dbReference type="Pfam" id="PF01979"/>
    </source>
</evidence>
<dbReference type="SUPFAM" id="SSF51338">
    <property type="entry name" value="Composite domain of metallo-dependent hydrolases"/>
    <property type="match status" value="1"/>
</dbReference>
<organism evidence="3 4">
    <name type="scientific">Candidatus Scalindua arabica</name>
    <dbReference type="NCBI Taxonomy" id="1127984"/>
    <lineage>
        <taxon>Bacteria</taxon>
        <taxon>Pseudomonadati</taxon>
        <taxon>Planctomycetota</taxon>
        <taxon>Candidatus Brocadiia</taxon>
        <taxon>Candidatus Brocadiales</taxon>
        <taxon>Candidatus Scalinduaceae</taxon>
        <taxon>Candidatus Scalindua</taxon>
    </lineage>
</organism>
<dbReference type="Pfam" id="PF01979">
    <property type="entry name" value="Amidohydro_1"/>
    <property type="match status" value="1"/>
</dbReference>
<protein>
    <submittedName>
        <fullName evidence="3">Aminodeoxyfutalosine deaminase</fullName>
    </submittedName>
</protein>
<evidence type="ECO:0000256" key="1">
    <source>
        <dbReference type="ARBA" id="ARBA00022801"/>
    </source>
</evidence>
<dbReference type="GO" id="GO:0016810">
    <property type="term" value="F:hydrolase activity, acting on carbon-nitrogen (but not peptide) bonds"/>
    <property type="evidence" value="ECO:0007669"/>
    <property type="project" value="InterPro"/>
</dbReference>
<dbReference type="InterPro" id="IPR006680">
    <property type="entry name" value="Amidohydro-rel"/>
</dbReference>